<dbReference type="GO" id="GO:0000981">
    <property type="term" value="F:DNA-binding transcription factor activity, RNA polymerase II-specific"/>
    <property type="evidence" value="ECO:0007669"/>
    <property type="project" value="InterPro"/>
</dbReference>
<evidence type="ECO:0000259" key="7">
    <source>
        <dbReference type="PROSITE" id="PS50048"/>
    </source>
</evidence>
<evidence type="ECO:0000256" key="1">
    <source>
        <dbReference type="ARBA" id="ARBA00004123"/>
    </source>
</evidence>
<evidence type="ECO:0000256" key="6">
    <source>
        <dbReference type="SAM" id="Coils"/>
    </source>
</evidence>
<keyword evidence="6" id="KW-0175">Coiled coil</keyword>
<dbReference type="Pfam" id="PF00172">
    <property type="entry name" value="Zn_clus"/>
    <property type="match status" value="1"/>
</dbReference>
<name>A0A136IRM8_9PEZI</name>
<dbReference type="PRINTS" id="PR00755">
    <property type="entry name" value="AFLATOXINBRP"/>
</dbReference>
<dbReference type="Pfam" id="PF04082">
    <property type="entry name" value="Fungal_trans"/>
    <property type="match status" value="1"/>
</dbReference>
<comment type="subcellular location">
    <subcellularLocation>
        <location evidence="1">Nucleus</location>
    </subcellularLocation>
</comment>
<evidence type="ECO:0000256" key="4">
    <source>
        <dbReference type="ARBA" id="ARBA00023163"/>
    </source>
</evidence>
<dbReference type="EMBL" id="KQ964262">
    <property type="protein sequence ID" value="KXJ87600.1"/>
    <property type="molecule type" value="Genomic_DNA"/>
</dbReference>
<dbReference type="CDD" id="cd00067">
    <property type="entry name" value="GAL4"/>
    <property type="match status" value="1"/>
</dbReference>
<dbReference type="InterPro" id="IPR007219">
    <property type="entry name" value="XnlR_reg_dom"/>
</dbReference>
<dbReference type="STRING" id="196109.A0A136IRM8"/>
<keyword evidence="2" id="KW-0479">Metal-binding</keyword>
<dbReference type="SUPFAM" id="SSF57701">
    <property type="entry name" value="Zn2/Cys6 DNA-binding domain"/>
    <property type="match status" value="1"/>
</dbReference>
<dbReference type="GO" id="GO:0006351">
    <property type="term" value="P:DNA-templated transcription"/>
    <property type="evidence" value="ECO:0007669"/>
    <property type="project" value="InterPro"/>
</dbReference>
<evidence type="ECO:0000313" key="8">
    <source>
        <dbReference type="EMBL" id="KXJ87600.1"/>
    </source>
</evidence>
<dbReference type="GO" id="GO:0008270">
    <property type="term" value="F:zinc ion binding"/>
    <property type="evidence" value="ECO:0007669"/>
    <property type="project" value="InterPro"/>
</dbReference>
<dbReference type="InParanoid" id="A0A136IRM8"/>
<sequence length="673" mass="74677">MSEPHDDSEHDSIASSRIKRIRQACVNCRKKKVRCSGDKPVCKYCSRLSQPCIYTVDGRSHRAPSMSSFAELPDVYQPGMKSVASRLASLEDQIARLQQTADNLISLTTALAAGASAQPALTVTSETTEQTHISPGQTPAVRSSHNELPALQTLLFAADVYFRFCHNQPYSLFHEETFRRRLTLGQLPTYLVWAFLSAARRYSSFPVTQTGSRDDASGYASRAWECIDLPWNAAASEEEALRVCQAIVLIVGTENPAGLCSQAYMKLGFAIRLALHFKLHVEPEETLPVIVREERKRAFWSLYLQDKFISLTRGRFCVIRDEECKASLPCSEEAFREGQPEQTPSLQDLTGDCTQQAAADSCCPLALIPVMASTLGRVSHYMLHETKDPLMLLPWSSTAPFAVLSAALTQVEHYFGMNEDPALGLAQRCTVNGAIDQHLAGSFIFSKALYHLSHCLLNHPFLIQQRLQIVKQTAPSSFMRSAWEKCKTHAKSITGLRQLRNHNIVIHTSFYGYCTMVSGTIHALSISDDRSLVREDGQQHYQSALESLRDLSCYWSHAGLMVKRLERFYSLCQSRDSKLTPCTTNSDRSPRETKALWQSVDYSSLATPSRPGSPSRVVVGNGMEALWPSSLDFLDLTDFVGFGQGLDALGHSPFLNGDAALDAGSNSALDRML</sequence>
<feature type="coiled-coil region" evidence="6">
    <location>
        <begin position="80"/>
        <end position="107"/>
    </location>
</feature>
<dbReference type="Proteomes" id="UP000070501">
    <property type="component" value="Unassembled WGS sequence"/>
</dbReference>
<dbReference type="OrthoDB" id="424974at2759"/>
<proteinExistence type="predicted"/>
<keyword evidence="3" id="KW-0805">Transcription regulation</keyword>
<dbReference type="GO" id="GO:0003677">
    <property type="term" value="F:DNA binding"/>
    <property type="evidence" value="ECO:0007669"/>
    <property type="project" value="InterPro"/>
</dbReference>
<evidence type="ECO:0000256" key="5">
    <source>
        <dbReference type="ARBA" id="ARBA00023242"/>
    </source>
</evidence>
<dbReference type="AlphaFoldDB" id="A0A136IRM8"/>
<protein>
    <submittedName>
        <fullName evidence="8">Fungal-specific transcription factor domain-domain-containing protein</fullName>
    </submittedName>
</protein>
<evidence type="ECO:0000256" key="3">
    <source>
        <dbReference type="ARBA" id="ARBA00023015"/>
    </source>
</evidence>
<dbReference type="SMART" id="SM00906">
    <property type="entry name" value="Fungal_trans"/>
    <property type="match status" value="1"/>
</dbReference>
<evidence type="ECO:0000313" key="9">
    <source>
        <dbReference type="Proteomes" id="UP000070501"/>
    </source>
</evidence>
<accession>A0A136IRM8</accession>
<dbReference type="PANTHER" id="PTHR47338">
    <property type="entry name" value="ZN(II)2CYS6 TRANSCRIPTION FACTOR (EUROFUNG)-RELATED"/>
    <property type="match status" value="1"/>
</dbReference>
<keyword evidence="5" id="KW-0539">Nucleus</keyword>
<dbReference type="PROSITE" id="PS50048">
    <property type="entry name" value="ZN2_CY6_FUNGAL_2"/>
    <property type="match status" value="1"/>
</dbReference>
<dbReference type="SMART" id="SM00066">
    <property type="entry name" value="GAL4"/>
    <property type="match status" value="1"/>
</dbReference>
<dbReference type="GO" id="GO:0005634">
    <property type="term" value="C:nucleus"/>
    <property type="evidence" value="ECO:0007669"/>
    <property type="project" value="UniProtKB-SubCell"/>
</dbReference>
<dbReference type="InterPro" id="IPR036864">
    <property type="entry name" value="Zn2-C6_fun-type_DNA-bd_sf"/>
</dbReference>
<dbReference type="InterPro" id="IPR001138">
    <property type="entry name" value="Zn2Cys6_DnaBD"/>
</dbReference>
<dbReference type="PROSITE" id="PS00463">
    <property type="entry name" value="ZN2_CY6_FUNGAL_1"/>
    <property type="match status" value="1"/>
</dbReference>
<gene>
    <name evidence="8" type="ORF">Micbo1qcDRAFT_216129</name>
</gene>
<reference evidence="9" key="1">
    <citation type="submission" date="2016-02" db="EMBL/GenBank/DDBJ databases">
        <title>Draft genome sequence of Microdochium bolleyi, a fungal endophyte of beachgrass.</title>
        <authorList>
            <consortium name="DOE Joint Genome Institute"/>
            <person name="David A.S."/>
            <person name="May G."/>
            <person name="Haridas S."/>
            <person name="Lim J."/>
            <person name="Wang M."/>
            <person name="Labutti K."/>
            <person name="Lipzen A."/>
            <person name="Barry K."/>
            <person name="Grigoriev I.V."/>
        </authorList>
    </citation>
    <scope>NUCLEOTIDE SEQUENCE [LARGE SCALE GENOMIC DNA]</scope>
    <source>
        <strain evidence="9">J235TASD1</strain>
    </source>
</reference>
<organism evidence="8 9">
    <name type="scientific">Microdochium bolleyi</name>
    <dbReference type="NCBI Taxonomy" id="196109"/>
    <lineage>
        <taxon>Eukaryota</taxon>
        <taxon>Fungi</taxon>
        <taxon>Dikarya</taxon>
        <taxon>Ascomycota</taxon>
        <taxon>Pezizomycotina</taxon>
        <taxon>Sordariomycetes</taxon>
        <taxon>Xylariomycetidae</taxon>
        <taxon>Xylariales</taxon>
        <taxon>Microdochiaceae</taxon>
        <taxon>Microdochium</taxon>
    </lineage>
</organism>
<feature type="domain" description="Zn(2)-C6 fungal-type" evidence="7">
    <location>
        <begin position="24"/>
        <end position="54"/>
    </location>
</feature>
<dbReference type="InterPro" id="IPR050815">
    <property type="entry name" value="TF_fung"/>
</dbReference>
<dbReference type="CDD" id="cd12148">
    <property type="entry name" value="fungal_TF_MHR"/>
    <property type="match status" value="1"/>
</dbReference>
<keyword evidence="4" id="KW-0804">Transcription</keyword>
<dbReference type="Gene3D" id="4.10.240.10">
    <property type="entry name" value="Zn(2)-C6 fungal-type DNA-binding domain"/>
    <property type="match status" value="1"/>
</dbReference>
<keyword evidence="9" id="KW-1185">Reference proteome</keyword>
<evidence type="ECO:0000256" key="2">
    <source>
        <dbReference type="ARBA" id="ARBA00022723"/>
    </source>
</evidence>
<dbReference type="PANTHER" id="PTHR47338:SF4">
    <property type="entry name" value="ZN(II)2CYS6 TRANSCRIPTION FACTOR (EUROFUNG)"/>
    <property type="match status" value="1"/>
</dbReference>